<keyword evidence="1" id="KW-1133">Transmembrane helix</keyword>
<proteinExistence type="predicted"/>
<feature type="transmembrane region" description="Helical" evidence="1">
    <location>
        <begin position="68"/>
        <end position="90"/>
    </location>
</feature>
<evidence type="ECO:0000313" key="3">
    <source>
        <dbReference type="Proteomes" id="UP000689195"/>
    </source>
</evidence>
<dbReference type="InterPro" id="IPR052994">
    <property type="entry name" value="Tiny_macrocysts_regulators"/>
</dbReference>
<dbReference type="Proteomes" id="UP000689195">
    <property type="component" value="Unassembled WGS sequence"/>
</dbReference>
<dbReference type="PANTHER" id="PTHR31600:SF2">
    <property type="entry name" value="GAMETE ENRICHED GENE 10 PROTEIN-RELATED"/>
    <property type="match status" value="1"/>
</dbReference>
<comment type="caution">
    <text evidence="2">The sequence shown here is derived from an EMBL/GenBank/DDBJ whole genome shotgun (WGS) entry which is preliminary data.</text>
</comment>
<organism evidence="2 3">
    <name type="scientific">Paramecium pentaurelia</name>
    <dbReference type="NCBI Taxonomy" id="43138"/>
    <lineage>
        <taxon>Eukaryota</taxon>
        <taxon>Sar</taxon>
        <taxon>Alveolata</taxon>
        <taxon>Ciliophora</taxon>
        <taxon>Intramacronucleata</taxon>
        <taxon>Oligohymenophorea</taxon>
        <taxon>Peniculida</taxon>
        <taxon>Parameciidae</taxon>
        <taxon>Paramecium</taxon>
    </lineage>
</organism>
<dbReference type="PANTHER" id="PTHR31600">
    <property type="entry name" value="TINY MACROCYSTS PROTEIN B-RELATED"/>
    <property type="match status" value="1"/>
</dbReference>
<feature type="transmembrane region" description="Helical" evidence="1">
    <location>
        <begin position="254"/>
        <end position="276"/>
    </location>
</feature>
<feature type="transmembrane region" description="Helical" evidence="1">
    <location>
        <begin position="196"/>
        <end position="213"/>
    </location>
</feature>
<protein>
    <submittedName>
        <fullName evidence="2">Uncharacterized protein</fullName>
    </submittedName>
</protein>
<sequence>MKKFCLYLFRVQNLKKNSRTKAYCLVGIGLEMEYREQENNIKRQGNLSDYLQILTYFDPEKLCQQSSIILITILIIGFCFPFSYFCLGVISSKEVKNEKIKSSSLKLYSSCIDLYYWCLFQPFIQVQLEVLLFNHQILDWNQMLKQNYTNVALIFFLSLFGLFLNTLMMTSILLFFYQNVNLKIDFLSCSNKQIMLDIFIFKILIAILNSIHIQSIPHYVSYLIILILLTLKLLENQFLGNDRPSFQYIQLNQFYQHLMFSLLGVLITFLIELSVLQLNQEINDFLCIIIICVFLNVLGSIFQNKIVYFYLMQNGISGQLILNKIYYLYQLNTSSVDKKYIIIGLIEKHLKKGCISKLEKKQQTLEQQRDPSFYNSSIGYCFCQQNQFYDARRKIFVNSQTSKVQYHYKSFFRFEIKSLYEQCIIQNKDNYQIRLLYAKYLFFSIQNKSQALLQMSILKQKFNKLSFFEKIDFHLLLLMMEEKINIQNSNSYQNYLDFEYVIDIEMIFKKIKMKIADLIQNYIKYWNTMDEEKIIESDLLKLDNKIQSGIYECEKMWLNLNNYNKNYDNSQNDINYISKKPQWELLYIWYKRYILNQKMKGQVIDYPVISNNQQNFCDEDSDSDYENHYMQAFDPKKLFHSMTAIIFAKENGTIVKFNEYTRQIFGLQGFININQIIPNSMIRNHMLRVKEFIEKGKTSSLYARKKVLIQYQNSYLIPANKYLKISINQFMLLEFIVMIRPIQHESSGNYLVINEDWEIVQTTKQLKNIFEQQFNLLLSCPKLLLYSKYKNLLENEDYKLFQIKSQKKQSLQKQESLPGVLQRQKSLLNDNVFEEVNQEKQFTEQFIKENEDDLDERQRLLNSNLQNKNEQYFQILIRIPILLKRMQEEYFNLIINAEKENFNDYPEDSIMKKQSIIIRNGRKKIALNFKILIEKIKFLKRIRLMSQLEAYRYLYRKYFCKADQLKKVIRVDAKIKVEKNLLIDKIQIIKFNKFETFNNIKSKRQSLLVKANAKRKILQIKSEQKLQQCQNEISIDYTTNNDIKTTKNENQVIYPMKYLMDESQMKNDFSESQIQDISLKPNQNLFIKEDHNKINKNLNKINYFKWTNRYFIIGMTLLTMLSFSYGPNTSYNDLYLLKANSSYTTALISQDFSSIYNQLIDMALCNQNVTLCSNIIQYTTIQNKQDLLEQNIQLDLQNVNQSFIQFYSSKFNIKTISSMILLPHDQEVHKQNILEDMKNFQVLLQQFIITNLQEITFEFCYYQILQQDLMPGLYESLSQVQIDLLQQIYLEFDFRSLFFLVNMLTGLIVLCILIAINCFNLFKIIDHYQTMYSQIQYFDQSTIESVIKYYKQLRQYFNYFNELQTYQTNNYISFNSEGLIKVEVDYKMTMALKTTKFITSDYWFKLKLRSILLYSIFIFLLILMPVTYNIYMQKYANDLKLEISQNPFLFETTSQWVFTFSKELYIESFYDIHNIISHEYQEYLEYFIVEALNTDSNSLQSRVLSINDYFYSDICQLLNSQNITYCQNIADGILKQGLQQTYNLMANLFESQLDESKTKFTEVSFDSIYNLNLLQPYIFASRKEMWKIWINNFQDIFSYFVITETQLIICFYIFSFLIYFITLELYHEQQLRLDYQKARNYYKRYFPNNILNEQKRIKAVFKKLSLIG</sequence>
<feature type="transmembrane region" description="Helical" evidence="1">
    <location>
        <begin position="219"/>
        <end position="234"/>
    </location>
</feature>
<feature type="transmembrane region" description="Helical" evidence="1">
    <location>
        <begin position="282"/>
        <end position="302"/>
    </location>
</feature>
<feature type="transmembrane region" description="Helical" evidence="1">
    <location>
        <begin position="1297"/>
        <end position="1322"/>
    </location>
</feature>
<feature type="transmembrane region" description="Helical" evidence="1">
    <location>
        <begin position="1596"/>
        <end position="1622"/>
    </location>
</feature>
<gene>
    <name evidence="2" type="ORF">PPENT_87.1.T0550138</name>
</gene>
<feature type="transmembrane region" description="Helical" evidence="1">
    <location>
        <begin position="153"/>
        <end position="176"/>
    </location>
</feature>
<reference evidence="2" key="1">
    <citation type="submission" date="2021-01" db="EMBL/GenBank/DDBJ databases">
        <authorList>
            <consortium name="Genoscope - CEA"/>
            <person name="William W."/>
        </authorList>
    </citation>
    <scope>NUCLEOTIDE SEQUENCE</scope>
</reference>
<evidence type="ECO:0000256" key="1">
    <source>
        <dbReference type="SAM" id="Phobius"/>
    </source>
</evidence>
<keyword evidence="1" id="KW-0472">Membrane</keyword>
<dbReference type="EMBL" id="CAJJDO010000055">
    <property type="protein sequence ID" value="CAD8171663.1"/>
    <property type="molecule type" value="Genomic_DNA"/>
</dbReference>
<keyword evidence="1" id="KW-0812">Transmembrane</keyword>
<accession>A0A8S1V5H7</accession>
<evidence type="ECO:0000313" key="2">
    <source>
        <dbReference type="EMBL" id="CAD8171663.1"/>
    </source>
</evidence>
<keyword evidence="3" id="KW-1185">Reference proteome</keyword>
<name>A0A8S1V5H7_9CILI</name>
<feature type="transmembrane region" description="Helical" evidence="1">
    <location>
        <begin position="1411"/>
        <end position="1431"/>
    </location>
</feature>